<dbReference type="VEuPathDB" id="VectorBase:GAUT031684"/>
<dbReference type="AlphaFoldDB" id="A0A1A9VB85"/>
<protein>
    <submittedName>
        <fullName evidence="1">Uncharacterized protein</fullName>
    </submittedName>
</protein>
<dbReference type="EnsemblMetazoa" id="GAUT031684-RA">
    <property type="protein sequence ID" value="GAUT031684-PA"/>
    <property type="gene ID" value="GAUT031684"/>
</dbReference>
<keyword evidence="2" id="KW-1185">Reference proteome</keyword>
<name>A0A1A9VB85_GLOAU</name>
<dbReference type="Proteomes" id="UP000078200">
    <property type="component" value="Unassembled WGS sequence"/>
</dbReference>
<organism evidence="1 2">
    <name type="scientific">Glossina austeni</name>
    <name type="common">Savannah tsetse fly</name>
    <dbReference type="NCBI Taxonomy" id="7395"/>
    <lineage>
        <taxon>Eukaryota</taxon>
        <taxon>Metazoa</taxon>
        <taxon>Ecdysozoa</taxon>
        <taxon>Arthropoda</taxon>
        <taxon>Hexapoda</taxon>
        <taxon>Insecta</taxon>
        <taxon>Pterygota</taxon>
        <taxon>Neoptera</taxon>
        <taxon>Endopterygota</taxon>
        <taxon>Diptera</taxon>
        <taxon>Brachycera</taxon>
        <taxon>Muscomorpha</taxon>
        <taxon>Hippoboscoidea</taxon>
        <taxon>Glossinidae</taxon>
        <taxon>Glossina</taxon>
    </lineage>
</organism>
<evidence type="ECO:0000313" key="2">
    <source>
        <dbReference type="Proteomes" id="UP000078200"/>
    </source>
</evidence>
<sequence length="155" mass="17697">MCVFAKSKDFLSISPHNPINSFQFLYTLDSGQGKEREMLLQRLVLAKAGGGCILSKLIYSHQLRSTILIRSVVFLKRNLIAGPCFKLRRSSPDSEEVRNVLPLMGCGRAEPRKRLLKLIALRFSDYIQYSIASYSRCCKLQGHYCLLILDMDMDF</sequence>
<evidence type="ECO:0000313" key="1">
    <source>
        <dbReference type="EnsemblMetazoa" id="GAUT031684-PA"/>
    </source>
</evidence>
<accession>A0A1A9VB85</accession>
<reference evidence="1" key="1">
    <citation type="submission" date="2020-05" db="UniProtKB">
        <authorList>
            <consortium name="EnsemblMetazoa"/>
        </authorList>
    </citation>
    <scope>IDENTIFICATION</scope>
    <source>
        <strain evidence="1">TTRI</strain>
    </source>
</reference>
<proteinExistence type="predicted"/>